<organism evidence="1 2">
    <name type="scientific">Mycobacterium phage Weirdo19</name>
    <dbReference type="NCBI Taxonomy" id="2601610"/>
    <lineage>
        <taxon>Viruses</taxon>
        <taxon>Duplodnaviria</taxon>
        <taxon>Heunggongvirae</taxon>
        <taxon>Uroviricota</taxon>
        <taxon>Caudoviricetes</taxon>
        <taxon>Rosariovirus</taxon>
        <taxon>Rosariovirus Weirdo19ES</taxon>
    </lineage>
</organism>
<dbReference type="RefSeq" id="YP_010050781.1">
    <property type="nucleotide sequence ID" value="NC_054433.1"/>
</dbReference>
<sequence>MTANPLTDNSKWTVSGPPGLTAADVWIDHDGQARPLTERGRDAIATAEGLPVLRYRRPHWHLSIPPILIPERPEGGRHRADTIGRPAFTIADVERWRAYIDNVRRTRYRGHLGTRGRHECRCRRCAFDRAFANVAAAAESFRTITTPGGDW</sequence>
<protein>
    <submittedName>
        <fullName evidence="1">Uncharacterized protein</fullName>
    </submittedName>
</protein>
<evidence type="ECO:0000313" key="1">
    <source>
        <dbReference type="EMBL" id="QEA10848.1"/>
    </source>
</evidence>
<evidence type="ECO:0000313" key="2">
    <source>
        <dbReference type="Proteomes" id="UP000501191"/>
    </source>
</evidence>
<dbReference type="EMBL" id="MN103533">
    <property type="protein sequence ID" value="QEA10848.1"/>
    <property type="molecule type" value="Genomic_DNA"/>
</dbReference>
<dbReference type="Proteomes" id="UP000501191">
    <property type="component" value="Segment"/>
</dbReference>
<keyword evidence="2" id="KW-1185">Reference proteome</keyword>
<accession>A0A6M2YST9</accession>
<reference evidence="1 2" key="1">
    <citation type="journal article" date="2020" name="PLoS ONE">
        <title>Weirdo19ES is a novel singleton mycobacteriophage that selects for glycolipid deficient phage-resistant M. smegmatis mutants.</title>
        <authorList>
            <person name="Suarez C.A."/>
            <person name="Franceschelli J.J."/>
            <person name="Tasselli S.E."/>
            <person name="Morbidoni H.R."/>
        </authorList>
    </citation>
    <scope>NUCLEOTIDE SEQUENCE [LARGE SCALE GENOMIC DNA]</scope>
</reference>
<name>A0A6M2YST9_9CAUD</name>
<dbReference type="KEGG" id="vg:63911516"/>
<proteinExistence type="predicted"/>
<dbReference type="GeneID" id="63911516"/>